<dbReference type="KEGG" id="dra:DR_2358"/>
<dbReference type="HOGENOM" id="CLU_113232_0_0_0"/>
<dbReference type="SMR" id="Q9RRX4"/>
<dbReference type="EvolutionaryTrace" id="Q9RRX4"/>
<gene>
    <name evidence="1" type="ordered locus">DR_2358</name>
</gene>
<dbReference type="SUPFAM" id="SSF48452">
    <property type="entry name" value="TPR-like"/>
    <property type="match status" value="1"/>
</dbReference>
<dbReference type="Proteomes" id="UP000002524">
    <property type="component" value="Chromosome 1"/>
</dbReference>
<dbReference type="Pfam" id="PF13424">
    <property type="entry name" value="TPR_12"/>
    <property type="match status" value="1"/>
</dbReference>
<reference evidence="3" key="2">
    <citation type="submission" date="2009-03" db="PDB data bank">
        <title>Northeast Structural Genomics Consortium Target DrR162B.</title>
        <authorList>
            <person name="Kuzin A.P."/>
            <person name="Abashidze M."/>
            <person name="Seetharaman J."/>
            <person name="Sahdev S."/>
            <person name="Xiao R."/>
            <person name="Foote E.L."/>
            <person name="Ciccosanti C."/>
            <person name="Wang H."/>
            <person name="Everett J.K."/>
            <person name="Nair R."/>
            <person name="Acton T.B."/>
            <person name="Rost B."/>
            <person name="Montelione G.T."/>
            <person name="Hunt J.F."/>
            <person name="Tong L."/>
        </authorList>
    </citation>
    <scope>X-RAY CRYSTALLOGRAPHY (2.49 ANGSTROMS) OF 14-208</scope>
</reference>
<dbReference type="STRING" id="243230.DR_2358"/>
<evidence type="ECO:0000313" key="1">
    <source>
        <dbReference type="EMBL" id="AAF11907.1"/>
    </source>
</evidence>
<dbReference type="eggNOG" id="ENOG503399Y">
    <property type="taxonomic scope" value="Bacteria"/>
</dbReference>
<dbReference type="OrthoDB" id="2083458at2"/>
<dbReference type="PaxDb" id="243230-DR_2358"/>
<evidence type="ECO:0007829" key="3">
    <source>
        <dbReference type="PDB" id="3GW4"/>
    </source>
</evidence>
<dbReference type="InterPro" id="IPR011990">
    <property type="entry name" value="TPR-like_helical_dom_sf"/>
</dbReference>
<accession>Q9RRX4</accession>
<name>Q9RRX4_DEIRA</name>
<dbReference type="Gene3D" id="1.25.40.10">
    <property type="entry name" value="Tetratricopeptide repeat domain"/>
    <property type="match status" value="1"/>
</dbReference>
<proteinExistence type="evidence at protein level"/>
<organism evidence="1 2">
    <name type="scientific">Deinococcus radiodurans (strain ATCC 13939 / DSM 20539 / JCM 16871 / CCUG 27074 / LMG 4051 / NBRC 15346 / NCIMB 9279 / VKM B-1422 / R1)</name>
    <dbReference type="NCBI Taxonomy" id="243230"/>
    <lineage>
        <taxon>Bacteria</taxon>
        <taxon>Thermotogati</taxon>
        <taxon>Deinococcota</taxon>
        <taxon>Deinococci</taxon>
        <taxon>Deinococcales</taxon>
        <taxon>Deinococcaceae</taxon>
        <taxon>Deinococcus</taxon>
    </lineage>
</organism>
<keyword evidence="2" id="KW-1185">Reference proteome</keyword>
<dbReference type="InParanoid" id="Q9RRX4"/>
<sequence>MPASVMTDLSAAWAAFEAHDYALAERQAQALLAHPATASGARFMLGYVYAFMDRFDEARASFQALQQQAQKSGDHTAEHRALHQVGMVERMAGNWDAARRCFLEERELLASLPEDPLAASANAYEVATVALHFGDLAGARQEYEKSLVYAQQADDQVAIACAFRGLGDLAQQEKNLLEAQQHWLRARDIFAELEDSEAVNELMTRLNGTEG</sequence>
<protein>
    <recommendedName>
        <fullName evidence="4">Tetratricopeptide repeat protein</fullName>
    </recommendedName>
</protein>
<evidence type="ECO:0008006" key="4">
    <source>
        <dbReference type="Google" id="ProtNLM"/>
    </source>
</evidence>
<dbReference type="PATRIC" id="fig|243230.17.peg.2592"/>
<evidence type="ECO:0000313" key="2">
    <source>
        <dbReference type="Proteomes" id="UP000002524"/>
    </source>
</evidence>
<keyword evidence="3" id="KW-0002">3D-structure</keyword>
<dbReference type="PIR" id="D75284">
    <property type="entry name" value="D75284"/>
</dbReference>
<dbReference type="AlphaFoldDB" id="Q9RRX4"/>
<dbReference type="PDB" id="3GW4">
    <property type="method" value="X-ray"/>
    <property type="resolution" value="2.49 A"/>
    <property type="chains" value="A/B=14-208"/>
</dbReference>
<dbReference type="PDBsum" id="3GW4"/>
<dbReference type="EnsemblBacteria" id="AAF11907">
    <property type="protein sequence ID" value="AAF11907"/>
    <property type="gene ID" value="DR_2358"/>
</dbReference>
<dbReference type="EMBL" id="AE000513">
    <property type="protein sequence ID" value="AAF11907.1"/>
    <property type="molecule type" value="Genomic_DNA"/>
</dbReference>
<reference evidence="1 2" key="1">
    <citation type="journal article" date="1999" name="Science">
        <title>Genome sequence of the radioresistant bacterium Deinococcus radiodurans R1.</title>
        <authorList>
            <person name="White O."/>
            <person name="Eisen J.A."/>
            <person name="Heidelberg J.F."/>
            <person name="Hickey E.K."/>
            <person name="Peterson J.D."/>
            <person name="Dodson R.J."/>
            <person name="Haft D.H."/>
            <person name="Gwinn M.L."/>
            <person name="Nelson W.C."/>
            <person name="Richardson D.L."/>
            <person name="Moffat K.S."/>
            <person name="Qin H."/>
            <person name="Jiang L."/>
            <person name="Pamphile W."/>
            <person name="Crosby M."/>
            <person name="Shen M."/>
            <person name="Vamathevan J.J."/>
            <person name="Lam P."/>
            <person name="McDonald L."/>
            <person name="Utterback T."/>
            <person name="Zalewski C."/>
            <person name="Makarova K.S."/>
            <person name="Aravind L."/>
            <person name="Daly M.J."/>
            <person name="Minton K.W."/>
            <person name="Fleischmann R.D."/>
            <person name="Ketchum K.A."/>
            <person name="Nelson K.E."/>
            <person name="Salzberg S."/>
            <person name="Smith H.O."/>
            <person name="Venter J.C."/>
            <person name="Fraser C.M."/>
        </authorList>
    </citation>
    <scope>NUCLEOTIDE SEQUENCE [LARGE SCALE GENOMIC DNA]</scope>
    <source>
        <strain evidence="2">ATCC 13939 / DSM 20539 / JCM 16871 / LMG 4051 / NBRC 15346 / NCIMB 9279 / R1 / VKM B-1422</strain>
    </source>
</reference>